<dbReference type="Pfam" id="PF05743">
    <property type="entry name" value="UEV"/>
    <property type="match status" value="1"/>
</dbReference>
<proteinExistence type="predicted"/>
<dbReference type="InterPro" id="IPR008883">
    <property type="entry name" value="UEV_N"/>
</dbReference>
<dbReference type="Proteomes" id="UP000261620">
    <property type="component" value="Unplaced"/>
</dbReference>
<dbReference type="PROSITE" id="PS51322">
    <property type="entry name" value="UEV"/>
    <property type="match status" value="1"/>
</dbReference>
<dbReference type="AlphaFoldDB" id="A0A3Q3XJM0"/>
<organism evidence="2 3">
    <name type="scientific">Mola mola</name>
    <name type="common">Ocean sunfish</name>
    <name type="synonym">Tetraodon mola</name>
    <dbReference type="NCBI Taxonomy" id="94237"/>
    <lineage>
        <taxon>Eukaryota</taxon>
        <taxon>Metazoa</taxon>
        <taxon>Chordata</taxon>
        <taxon>Craniata</taxon>
        <taxon>Vertebrata</taxon>
        <taxon>Euteleostomi</taxon>
        <taxon>Actinopterygii</taxon>
        <taxon>Neopterygii</taxon>
        <taxon>Teleostei</taxon>
        <taxon>Neoteleostei</taxon>
        <taxon>Acanthomorphata</taxon>
        <taxon>Eupercaria</taxon>
        <taxon>Tetraodontiformes</taxon>
        <taxon>Molidae</taxon>
        <taxon>Mola</taxon>
    </lineage>
</organism>
<dbReference type="CDD" id="cd11685">
    <property type="entry name" value="UEV_TSG101-like"/>
    <property type="match status" value="1"/>
</dbReference>
<keyword evidence="3" id="KW-1185">Reference proteome</keyword>
<dbReference type="InterPro" id="IPR016135">
    <property type="entry name" value="UBQ-conjugating_enzyme/RWD"/>
</dbReference>
<dbReference type="OMA" id="NIPICTH"/>
<dbReference type="GO" id="GO:0015031">
    <property type="term" value="P:protein transport"/>
    <property type="evidence" value="ECO:0007669"/>
    <property type="project" value="InterPro"/>
</dbReference>
<dbReference type="GO" id="GO:0000813">
    <property type="term" value="C:ESCRT I complex"/>
    <property type="evidence" value="ECO:0007669"/>
    <property type="project" value="TreeGrafter"/>
</dbReference>
<dbReference type="PANTHER" id="PTHR23306:SF25">
    <property type="entry name" value="TUMOR SUSCEPTIBILITY GENE 101 PROTEIN"/>
    <property type="match status" value="1"/>
</dbReference>
<sequence>MSYYGSQIRKMLPKTYLRTHVANEIQTALTHFKDLQPMMDTYVYNDGTTKELMSLTGTLPVLFNDETFNIPVCLWLEESYPQSAPICYVKSTS</sequence>
<accession>A0A3Q3XJM0</accession>
<evidence type="ECO:0000313" key="2">
    <source>
        <dbReference type="Ensembl" id="ENSMMOP00000023721.1"/>
    </source>
</evidence>
<dbReference type="Gene3D" id="3.10.110.10">
    <property type="entry name" value="Ubiquitin Conjugating Enzyme"/>
    <property type="match status" value="1"/>
</dbReference>
<evidence type="ECO:0000313" key="3">
    <source>
        <dbReference type="Proteomes" id="UP000261620"/>
    </source>
</evidence>
<reference evidence="2" key="2">
    <citation type="submission" date="2025-09" db="UniProtKB">
        <authorList>
            <consortium name="Ensembl"/>
        </authorList>
    </citation>
    <scope>IDENTIFICATION</scope>
</reference>
<dbReference type="Ensembl" id="ENSMMOT00000024117.1">
    <property type="protein sequence ID" value="ENSMMOP00000023721.1"/>
    <property type="gene ID" value="ENSMMOG00000018056.1"/>
</dbReference>
<name>A0A3Q3XJM0_MOLML</name>
<dbReference type="GO" id="GO:0008333">
    <property type="term" value="P:endosome to lysosome transport"/>
    <property type="evidence" value="ECO:0007669"/>
    <property type="project" value="TreeGrafter"/>
</dbReference>
<evidence type="ECO:0000259" key="1">
    <source>
        <dbReference type="PROSITE" id="PS51322"/>
    </source>
</evidence>
<dbReference type="PANTHER" id="PTHR23306">
    <property type="entry name" value="TUMOR SUSCEPTIBILITY GENE 101 PROTEIN-RELATED"/>
    <property type="match status" value="1"/>
</dbReference>
<dbReference type="GO" id="GO:0043130">
    <property type="term" value="F:ubiquitin binding"/>
    <property type="evidence" value="ECO:0007669"/>
    <property type="project" value="TreeGrafter"/>
</dbReference>
<feature type="domain" description="UEV" evidence="1">
    <location>
        <begin position="2"/>
        <end position="93"/>
    </location>
</feature>
<dbReference type="InterPro" id="IPR052070">
    <property type="entry name" value="ESCRT-I_UEV_domain"/>
</dbReference>
<dbReference type="SUPFAM" id="SSF54495">
    <property type="entry name" value="UBC-like"/>
    <property type="match status" value="1"/>
</dbReference>
<protein>
    <recommendedName>
        <fullName evidence="1">UEV domain-containing protein</fullName>
    </recommendedName>
</protein>
<dbReference type="STRING" id="94237.ENSMMOP00000023721"/>
<reference evidence="2" key="1">
    <citation type="submission" date="2025-08" db="UniProtKB">
        <authorList>
            <consortium name="Ensembl"/>
        </authorList>
    </citation>
    <scope>IDENTIFICATION</scope>
</reference>